<keyword evidence="3" id="KW-1185">Reference proteome</keyword>
<dbReference type="Pfam" id="PF00106">
    <property type="entry name" value="adh_short"/>
    <property type="match status" value="1"/>
</dbReference>
<accession>A0AAE3GEJ9</accession>
<dbReference type="NCBIfam" id="NF004846">
    <property type="entry name" value="PRK06197.1"/>
    <property type="match status" value="1"/>
</dbReference>
<dbReference type="CDD" id="cd05327">
    <property type="entry name" value="retinol-DH_like_SDR_c_like"/>
    <property type="match status" value="1"/>
</dbReference>
<dbReference type="PRINTS" id="PR00081">
    <property type="entry name" value="GDHRDH"/>
</dbReference>
<reference evidence="2" key="1">
    <citation type="submission" date="2022-06" db="EMBL/GenBank/DDBJ databases">
        <title>Genomic Encyclopedia of Archaeal and Bacterial Type Strains, Phase II (KMG-II): from individual species to whole genera.</title>
        <authorList>
            <person name="Goeker M."/>
        </authorList>
    </citation>
    <scope>NUCLEOTIDE SEQUENCE</scope>
    <source>
        <strain evidence="2">DSM 43935</strain>
    </source>
</reference>
<dbReference type="EMBL" id="JAMTCK010000008">
    <property type="protein sequence ID" value="MCP2166817.1"/>
    <property type="molecule type" value="Genomic_DNA"/>
</dbReference>
<dbReference type="PANTHER" id="PTHR43157">
    <property type="entry name" value="PHOSPHATIDYLINOSITOL-GLYCAN BIOSYNTHESIS CLASS F PROTEIN-RELATED"/>
    <property type="match status" value="1"/>
</dbReference>
<keyword evidence="1" id="KW-0560">Oxidoreductase</keyword>
<dbReference type="InterPro" id="IPR002347">
    <property type="entry name" value="SDR_fam"/>
</dbReference>
<evidence type="ECO:0000313" key="2">
    <source>
        <dbReference type="EMBL" id="MCP2166817.1"/>
    </source>
</evidence>
<dbReference type="PANTHER" id="PTHR43157:SF31">
    <property type="entry name" value="PHOSPHATIDYLINOSITOL-GLYCAN BIOSYNTHESIS CLASS F PROTEIN"/>
    <property type="match status" value="1"/>
</dbReference>
<comment type="caution">
    <text evidence="2">The sequence shown here is derived from an EMBL/GenBank/DDBJ whole genome shotgun (WGS) entry which is preliminary data.</text>
</comment>
<dbReference type="AlphaFoldDB" id="A0AAE3GEJ9"/>
<dbReference type="NCBIfam" id="NF004513">
    <property type="entry name" value="PRK05854.1"/>
    <property type="match status" value="1"/>
</dbReference>
<dbReference type="InterPro" id="IPR036291">
    <property type="entry name" value="NAD(P)-bd_dom_sf"/>
</dbReference>
<evidence type="ECO:0000256" key="1">
    <source>
        <dbReference type="ARBA" id="ARBA00023002"/>
    </source>
</evidence>
<dbReference type="RefSeq" id="WP_253773057.1">
    <property type="nucleotide sequence ID" value="NZ_JAMTCK010000008.1"/>
</dbReference>
<proteinExistence type="predicted"/>
<name>A0AAE3GEJ9_9PSEU</name>
<evidence type="ECO:0000313" key="3">
    <source>
        <dbReference type="Proteomes" id="UP001206128"/>
    </source>
</evidence>
<dbReference type="Proteomes" id="UP001206128">
    <property type="component" value="Unassembled WGS sequence"/>
</dbReference>
<dbReference type="SUPFAM" id="SSF51735">
    <property type="entry name" value="NAD(P)-binding Rossmann-fold domains"/>
    <property type="match status" value="1"/>
</dbReference>
<dbReference type="Gene3D" id="3.40.50.720">
    <property type="entry name" value="NAD(P)-binding Rossmann-like Domain"/>
    <property type="match status" value="1"/>
</dbReference>
<sequence>MTKPSAGPSVPNRWTAADIPDLTGRTFLVTGASSGLGLETTRQLARRGAHVIMAVRDEAKGRAVERELRAAQPDANLEVRRLDLVDLDSVRAFAENLVRAGRKVDVLVNNAGILAPPRTLTPQGHESQFGVNHLGHFALTGLLFDLLRAAERPRVVTVSSNAHKFGRIHFDDLTGQRRYSPMFFYGQSKLANVLFGLELDRRVRAAGLPLRSVLAHPGYAATQIHASSGNPVLRVLMRLGGGMLAQSTAMGALNQLYAATDPRAEGGQMIGPGGWGEQRGYPALVRPAAAGTDPVAARRLWELSEELTGVRFPLPACSG</sequence>
<dbReference type="GO" id="GO:0016491">
    <property type="term" value="F:oxidoreductase activity"/>
    <property type="evidence" value="ECO:0007669"/>
    <property type="project" value="UniProtKB-KW"/>
</dbReference>
<protein>
    <submittedName>
        <fullName evidence="2">NAD(P)-dependent dehydrogenase, short-chain alcohol dehydrogenase family</fullName>
    </submittedName>
</protein>
<gene>
    <name evidence="2" type="ORF">LX83_003689</name>
</gene>
<organism evidence="2 3">
    <name type="scientific">Goodfellowiella coeruleoviolacea</name>
    <dbReference type="NCBI Taxonomy" id="334858"/>
    <lineage>
        <taxon>Bacteria</taxon>
        <taxon>Bacillati</taxon>
        <taxon>Actinomycetota</taxon>
        <taxon>Actinomycetes</taxon>
        <taxon>Pseudonocardiales</taxon>
        <taxon>Pseudonocardiaceae</taxon>
        <taxon>Goodfellowiella</taxon>
    </lineage>
</organism>